<sequence>MTFQCQKNGENVPADLMAKPPHFFKIILADTLRQGKLRIPRKFISIYGGGLSNIAFLKLPNGAEWKVELSKGDGEVWLQKGWDEFAKHNSINVGRLLVFRYEGNSHFYVLVFDQSATEIDYPFNEKPQVPEMESIESDDNSVEIIDDFKPSRKTREKSPCPCVQPHKRTKTNPSSFDLQPGDPHFRPEVTESKVLENSKMNAGPLTAPNIAAKECIAVAKRCPKSEVIERMHRLSTSEKDRALHRARAFESKNPFLMIVMQPSYIHPGKTLVAIFRDAKDTKCPPWNGSAQESDCSMDNVSCPHDQYPAKEGGGGTSTTWRCLKAKAKKQDLTTNGTSRNLLRASAFKSENPFFMIMMQPAYICGKGIKSVPSDIMNYLPKKGFTKKDTIGHVLTVMLQVADRLWPVKLYSYSYSSYKFSAGWTAFSTVDTSGRTSAAASAGKSEVMEKTRQITYQSDAALFIVFPKRPAQFSMAETPHCPVVTVDTTTKLSTAASNVTRNHEKDKRGAEKVEEVAMAPQVSTIQGQRPPQPSTPVVLTHLQHGAKEERADFVRLSQSFPHEYRGSVDQKKRGKHHQPSVVDTLDLVFAPGLLVL</sequence>
<evidence type="ECO:0000256" key="4">
    <source>
        <dbReference type="ARBA" id="ARBA00023163"/>
    </source>
</evidence>
<keyword evidence="3" id="KW-0238">DNA-binding</keyword>
<dbReference type="Pfam" id="PF02362">
    <property type="entry name" value="B3"/>
    <property type="match status" value="1"/>
</dbReference>
<dbReference type="InterPro" id="IPR015300">
    <property type="entry name" value="DNA-bd_pseudobarrel_sf"/>
</dbReference>
<feature type="region of interest" description="Disordered" evidence="6">
    <location>
        <begin position="152"/>
        <end position="184"/>
    </location>
</feature>
<dbReference type="SUPFAM" id="SSF101936">
    <property type="entry name" value="DNA-binding pseudobarrel domain"/>
    <property type="match status" value="2"/>
</dbReference>
<accession>A0A2N9FQS4</accession>
<proteinExistence type="predicted"/>
<dbReference type="PROSITE" id="PS50863">
    <property type="entry name" value="B3"/>
    <property type="match status" value="1"/>
</dbReference>
<dbReference type="GO" id="GO:0003677">
    <property type="term" value="F:DNA binding"/>
    <property type="evidence" value="ECO:0007669"/>
    <property type="project" value="UniProtKB-KW"/>
</dbReference>
<dbReference type="GO" id="GO:0005634">
    <property type="term" value="C:nucleus"/>
    <property type="evidence" value="ECO:0007669"/>
    <property type="project" value="UniProtKB-SubCell"/>
</dbReference>
<dbReference type="EMBL" id="OIVN01001056">
    <property type="protein sequence ID" value="SPC89271.1"/>
    <property type="molecule type" value="Genomic_DNA"/>
</dbReference>
<dbReference type="InterPro" id="IPR050655">
    <property type="entry name" value="Plant_B3_domain"/>
</dbReference>
<dbReference type="PANTHER" id="PTHR31920:SF108">
    <property type="entry name" value="B3 DOMAIN-CONTAINING TRANSCRIPTION FACTOR VRN1-LIKE"/>
    <property type="match status" value="1"/>
</dbReference>
<evidence type="ECO:0000256" key="2">
    <source>
        <dbReference type="ARBA" id="ARBA00023015"/>
    </source>
</evidence>
<evidence type="ECO:0000256" key="5">
    <source>
        <dbReference type="ARBA" id="ARBA00023242"/>
    </source>
</evidence>
<feature type="domain" description="TF-B3" evidence="7">
    <location>
        <begin position="22"/>
        <end position="115"/>
    </location>
</feature>
<evidence type="ECO:0000256" key="3">
    <source>
        <dbReference type="ARBA" id="ARBA00023125"/>
    </source>
</evidence>
<dbReference type="SMART" id="SM01019">
    <property type="entry name" value="B3"/>
    <property type="match status" value="1"/>
</dbReference>
<keyword evidence="4" id="KW-0804">Transcription</keyword>
<evidence type="ECO:0000256" key="1">
    <source>
        <dbReference type="ARBA" id="ARBA00004123"/>
    </source>
</evidence>
<protein>
    <recommendedName>
        <fullName evidence="7">TF-B3 domain-containing protein</fullName>
    </recommendedName>
</protein>
<name>A0A2N9FQS4_FAGSY</name>
<dbReference type="PANTHER" id="PTHR31920">
    <property type="entry name" value="B3 DOMAIN-CONTAINING"/>
    <property type="match status" value="1"/>
</dbReference>
<comment type="subcellular location">
    <subcellularLocation>
        <location evidence="1">Nucleus</location>
    </subcellularLocation>
</comment>
<dbReference type="Gene3D" id="2.40.330.10">
    <property type="entry name" value="DNA-binding pseudobarrel domain"/>
    <property type="match status" value="2"/>
</dbReference>
<reference evidence="8" key="1">
    <citation type="submission" date="2018-02" db="EMBL/GenBank/DDBJ databases">
        <authorList>
            <person name="Cohen D.B."/>
            <person name="Kent A.D."/>
        </authorList>
    </citation>
    <scope>NUCLEOTIDE SEQUENCE</scope>
</reference>
<dbReference type="AlphaFoldDB" id="A0A2N9FQS4"/>
<evidence type="ECO:0000256" key="6">
    <source>
        <dbReference type="SAM" id="MobiDB-lite"/>
    </source>
</evidence>
<evidence type="ECO:0000313" key="8">
    <source>
        <dbReference type="EMBL" id="SPC89271.1"/>
    </source>
</evidence>
<organism evidence="8">
    <name type="scientific">Fagus sylvatica</name>
    <name type="common">Beechnut</name>
    <dbReference type="NCBI Taxonomy" id="28930"/>
    <lineage>
        <taxon>Eukaryota</taxon>
        <taxon>Viridiplantae</taxon>
        <taxon>Streptophyta</taxon>
        <taxon>Embryophyta</taxon>
        <taxon>Tracheophyta</taxon>
        <taxon>Spermatophyta</taxon>
        <taxon>Magnoliopsida</taxon>
        <taxon>eudicotyledons</taxon>
        <taxon>Gunneridae</taxon>
        <taxon>Pentapetalae</taxon>
        <taxon>rosids</taxon>
        <taxon>fabids</taxon>
        <taxon>Fagales</taxon>
        <taxon>Fagaceae</taxon>
        <taxon>Fagus</taxon>
    </lineage>
</organism>
<keyword evidence="5" id="KW-0539">Nucleus</keyword>
<dbReference type="InterPro" id="IPR003340">
    <property type="entry name" value="B3_DNA-bd"/>
</dbReference>
<evidence type="ECO:0000259" key="7">
    <source>
        <dbReference type="PROSITE" id="PS50863"/>
    </source>
</evidence>
<gene>
    <name evidence="8" type="ORF">FSB_LOCUS17153</name>
</gene>
<keyword evidence="2" id="KW-0805">Transcription regulation</keyword>
<dbReference type="CDD" id="cd10017">
    <property type="entry name" value="B3_DNA"/>
    <property type="match status" value="1"/>
</dbReference>